<proteinExistence type="predicted"/>
<reference evidence="1 2" key="1">
    <citation type="journal article" date="2023" name="Genes (Basel)">
        <title>Chromosome-Level Genome Assembly and Circadian Gene Repertoire of the Patagonia Blennie Eleginops maclovinus-The Closest Ancestral Proxy of Antarctic Cryonotothenioids.</title>
        <authorList>
            <person name="Cheng C.C."/>
            <person name="Rivera-Colon A.G."/>
            <person name="Minhas B.F."/>
            <person name="Wilson L."/>
            <person name="Rayamajhi N."/>
            <person name="Vargas-Chacoff L."/>
            <person name="Catchen J.M."/>
        </authorList>
    </citation>
    <scope>NUCLEOTIDE SEQUENCE [LARGE SCALE GENOMIC DNA]</scope>
    <source>
        <strain evidence="1">JMC-PN-2008</strain>
    </source>
</reference>
<name>A0AAN7ZZZ5_ELEMC</name>
<accession>A0AAN7ZZZ5</accession>
<keyword evidence="2" id="KW-1185">Reference proteome</keyword>
<dbReference type="EMBL" id="JAUZQC010000026">
    <property type="protein sequence ID" value="KAK5847813.1"/>
    <property type="molecule type" value="Genomic_DNA"/>
</dbReference>
<protein>
    <submittedName>
        <fullName evidence="1">Uncharacterized protein</fullName>
    </submittedName>
</protein>
<gene>
    <name evidence="1" type="ORF">PBY51_016913</name>
</gene>
<sequence length="111" mass="12735">MEDLRLHVEDYSVAHTPSVLVNIEIIFQHRRPFLRPPLLQFLRWAQMLAGFDWLFLRLPEMPGSSLYLPGNWSGRSQNGGAEWTQTSVLAPKEPEWRPAGGPIQAQFPNLL</sequence>
<evidence type="ECO:0000313" key="1">
    <source>
        <dbReference type="EMBL" id="KAK5847813.1"/>
    </source>
</evidence>
<evidence type="ECO:0000313" key="2">
    <source>
        <dbReference type="Proteomes" id="UP001346869"/>
    </source>
</evidence>
<dbReference type="Proteomes" id="UP001346869">
    <property type="component" value="Unassembled WGS sequence"/>
</dbReference>
<reference evidence="1 2" key="2">
    <citation type="journal article" date="2023" name="Mol. Biol. Evol.">
        <title>Genomics of Secondarily Temperate Adaptation in the Only Non-Antarctic Icefish.</title>
        <authorList>
            <person name="Rivera-Colon A.G."/>
            <person name="Rayamajhi N."/>
            <person name="Minhas B.F."/>
            <person name="Madrigal G."/>
            <person name="Bilyk K.T."/>
            <person name="Yoon V."/>
            <person name="Hune M."/>
            <person name="Gregory S."/>
            <person name="Cheng C.H.C."/>
            <person name="Catchen J.M."/>
        </authorList>
    </citation>
    <scope>NUCLEOTIDE SEQUENCE [LARGE SCALE GENOMIC DNA]</scope>
    <source>
        <strain evidence="1">JMC-PN-2008</strain>
    </source>
</reference>
<organism evidence="1 2">
    <name type="scientific">Eleginops maclovinus</name>
    <name type="common">Patagonian blennie</name>
    <name type="synonym">Eleginus maclovinus</name>
    <dbReference type="NCBI Taxonomy" id="56733"/>
    <lineage>
        <taxon>Eukaryota</taxon>
        <taxon>Metazoa</taxon>
        <taxon>Chordata</taxon>
        <taxon>Craniata</taxon>
        <taxon>Vertebrata</taxon>
        <taxon>Euteleostomi</taxon>
        <taxon>Actinopterygii</taxon>
        <taxon>Neopterygii</taxon>
        <taxon>Teleostei</taxon>
        <taxon>Neoteleostei</taxon>
        <taxon>Acanthomorphata</taxon>
        <taxon>Eupercaria</taxon>
        <taxon>Perciformes</taxon>
        <taxon>Notothenioidei</taxon>
        <taxon>Eleginopidae</taxon>
        <taxon>Eleginops</taxon>
    </lineage>
</organism>
<dbReference type="AlphaFoldDB" id="A0AAN7ZZZ5"/>
<comment type="caution">
    <text evidence="1">The sequence shown here is derived from an EMBL/GenBank/DDBJ whole genome shotgun (WGS) entry which is preliminary data.</text>
</comment>